<proteinExistence type="predicted"/>
<gene>
    <name evidence="1" type="ORF">EVAR_56610_1</name>
</gene>
<keyword evidence="2" id="KW-1185">Reference proteome</keyword>
<protein>
    <submittedName>
        <fullName evidence="1">Uncharacterized protein</fullName>
    </submittedName>
</protein>
<name>A0A4C1Z148_EUMVA</name>
<dbReference type="AlphaFoldDB" id="A0A4C1Z148"/>
<dbReference type="EMBL" id="BGZK01001480">
    <property type="protein sequence ID" value="GBP80764.1"/>
    <property type="molecule type" value="Genomic_DNA"/>
</dbReference>
<accession>A0A4C1Z148</accession>
<sequence>MPDSTVEHAIVCLGSKIVGSGLPTPFLLRAGSTGTNSGTAGSVDLLNATNSMSLFKAQKKVTHSGLHGCVGSPRTANLFIAKAKTLIQNCFFQIANNLEEAILDKFVMEMRAGHERDKLSAQNIKELVLIKAVDLVESIRCARTGAVASSEDERFLLCHSTILKINSDGAAADTGASTSASVHREGDWYEAGGTKRR</sequence>
<comment type="caution">
    <text evidence="1">The sequence shown here is derived from an EMBL/GenBank/DDBJ whole genome shotgun (WGS) entry which is preliminary data.</text>
</comment>
<evidence type="ECO:0000313" key="2">
    <source>
        <dbReference type="Proteomes" id="UP000299102"/>
    </source>
</evidence>
<reference evidence="1 2" key="1">
    <citation type="journal article" date="2019" name="Commun. Biol.">
        <title>The bagworm genome reveals a unique fibroin gene that provides high tensile strength.</title>
        <authorList>
            <person name="Kono N."/>
            <person name="Nakamura H."/>
            <person name="Ohtoshi R."/>
            <person name="Tomita M."/>
            <person name="Numata K."/>
            <person name="Arakawa K."/>
        </authorList>
    </citation>
    <scope>NUCLEOTIDE SEQUENCE [LARGE SCALE GENOMIC DNA]</scope>
</reference>
<dbReference type="Proteomes" id="UP000299102">
    <property type="component" value="Unassembled WGS sequence"/>
</dbReference>
<organism evidence="1 2">
    <name type="scientific">Eumeta variegata</name>
    <name type="common">Bagworm moth</name>
    <name type="synonym">Eumeta japonica</name>
    <dbReference type="NCBI Taxonomy" id="151549"/>
    <lineage>
        <taxon>Eukaryota</taxon>
        <taxon>Metazoa</taxon>
        <taxon>Ecdysozoa</taxon>
        <taxon>Arthropoda</taxon>
        <taxon>Hexapoda</taxon>
        <taxon>Insecta</taxon>
        <taxon>Pterygota</taxon>
        <taxon>Neoptera</taxon>
        <taxon>Endopterygota</taxon>
        <taxon>Lepidoptera</taxon>
        <taxon>Glossata</taxon>
        <taxon>Ditrysia</taxon>
        <taxon>Tineoidea</taxon>
        <taxon>Psychidae</taxon>
        <taxon>Oiketicinae</taxon>
        <taxon>Eumeta</taxon>
    </lineage>
</organism>
<dbReference type="OrthoDB" id="6772952at2759"/>
<evidence type="ECO:0000313" key="1">
    <source>
        <dbReference type="EMBL" id="GBP80764.1"/>
    </source>
</evidence>